<protein>
    <submittedName>
        <fullName evidence="1">Uncharacterized protein</fullName>
    </submittedName>
</protein>
<keyword evidence="2" id="KW-1185">Reference proteome</keyword>
<dbReference type="Proteomes" id="UP001058093">
    <property type="component" value="Segment"/>
</dbReference>
<reference evidence="1" key="1">
    <citation type="submission" date="2021-07" db="EMBL/GenBank/DDBJ databases">
        <title>Complete genome sequence and phylogenomic analysis of the two lytic bacteriophage isolated from terrestrial biotopes of Antarctica.</title>
        <authorList>
            <person name="Holovan V."/>
            <person name="Rabalski L."/>
            <person name="Zlatohurska M."/>
            <person name="Andriichuk O."/>
            <person name="Budzanivska I."/>
            <person name="Shevchenko O."/>
            <person name="Gupalo A."/>
        </authorList>
    </citation>
    <scope>NUCLEOTIDE SEQUENCE</scope>
</reference>
<organism evidence="1 2">
    <name type="scientific">Pseudomonas phage UAVern</name>
    <dbReference type="NCBI Taxonomy" id="2856997"/>
    <lineage>
        <taxon>Viruses</taxon>
        <taxon>Duplodnaviria</taxon>
        <taxon>Heunggongvirae</taxon>
        <taxon>Uroviricota</taxon>
        <taxon>Caudoviricetes</taxon>
        <taxon>Vandenendeviridae</taxon>
        <taxon>Gorskivirinae</taxon>
        <taxon>Uavernvirus</taxon>
        <taxon>Uavernvirus uavern</taxon>
    </lineage>
</organism>
<name>A0A975YYP5_9CAUD</name>
<evidence type="ECO:0000313" key="2">
    <source>
        <dbReference type="Proteomes" id="UP001058093"/>
    </source>
</evidence>
<gene>
    <name evidence="1" type="ORF">uav_127</name>
</gene>
<proteinExistence type="predicted"/>
<accession>A0A975YYP5</accession>
<sequence>MKSIVETVREIVEDYDAMAVLLKEWEREQEKRERAALVEELIKKVVIVRPKEDR</sequence>
<dbReference type="EMBL" id="MZ605293">
    <property type="protein sequence ID" value="QYW06658.1"/>
    <property type="molecule type" value="Genomic_DNA"/>
</dbReference>
<evidence type="ECO:0000313" key="1">
    <source>
        <dbReference type="EMBL" id="QYW06658.1"/>
    </source>
</evidence>